<reference evidence="1 2" key="1">
    <citation type="submission" date="2014-03" db="EMBL/GenBank/DDBJ databases">
        <title>Genomics of Bifidobacteria.</title>
        <authorList>
            <person name="Ventura M."/>
            <person name="Milani C."/>
            <person name="Lugli G.A."/>
        </authorList>
    </citation>
    <scope>NUCLEOTIDE SEQUENCE [LARGE SCALE GENOMIC DNA]</scope>
    <source>
        <strain evidence="1 2">LMG 14934</strain>
    </source>
</reference>
<comment type="caution">
    <text evidence="1">The sequence shown here is derived from an EMBL/GenBank/DDBJ whole genome shotgun (WGS) entry which is preliminary data.</text>
</comment>
<evidence type="ECO:0000313" key="1">
    <source>
        <dbReference type="EMBL" id="KFI88176.1"/>
    </source>
</evidence>
<proteinExistence type="predicted"/>
<dbReference type="Proteomes" id="UP000029040">
    <property type="component" value="Unassembled WGS sequence"/>
</dbReference>
<protein>
    <submittedName>
        <fullName evidence="1">Uncharacterized protein</fullName>
    </submittedName>
</protein>
<dbReference type="EMBL" id="JGZM01000003">
    <property type="protein sequence ID" value="KFI88176.1"/>
    <property type="molecule type" value="Genomic_DNA"/>
</dbReference>
<name>A0A087CY26_9BIFI</name>
<accession>A0A087CY26</accession>
<gene>
    <name evidence="1" type="ORF">BSAE_1813</name>
</gene>
<evidence type="ECO:0000313" key="2">
    <source>
        <dbReference type="Proteomes" id="UP000029040"/>
    </source>
</evidence>
<organism evidence="1 2">
    <name type="scientific">Bifidobacterium pullorum subsp. saeculare DSM 6531 = LMG 14934</name>
    <dbReference type="NCBI Taxonomy" id="1437611"/>
    <lineage>
        <taxon>Bacteria</taxon>
        <taxon>Bacillati</taxon>
        <taxon>Actinomycetota</taxon>
        <taxon>Actinomycetes</taxon>
        <taxon>Bifidobacteriales</taxon>
        <taxon>Bifidobacteriaceae</taxon>
        <taxon>Bifidobacterium</taxon>
    </lineage>
</organism>
<sequence>MNPRLRGRGRLQLVGQYLAGQRQLSGEFHDLVHHASGRRAAAFRVGLCGSGFGHHASFLSSDGRMNRS</sequence>
<dbReference type="AlphaFoldDB" id="A0A087CY26"/>